<evidence type="ECO:0000256" key="1">
    <source>
        <dbReference type="SAM" id="SignalP"/>
    </source>
</evidence>
<keyword evidence="1" id="KW-0732">Signal</keyword>
<feature type="chain" id="PRO_5047351518" evidence="1">
    <location>
        <begin position="23"/>
        <end position="233"/>
    </location>
</feature>
<feature type="signal peptide" evidence="1">
    <location>
        <begin position="1"/>
        <end position="22"/>
    </location>
</feature>
<proteinExistence type="predicted"/>
<evidence type="ECO:0000313" key="3">
    <source>
        <dbReference type="Proteomes" id="UP001163328"/>
    </source>
</evidence>
<dbReference type="EMBL" id="CP081495">
    <property type="protein sequence ID" value="UYW01690.1"/>
    <property type="molecule type" value="Genomic_DNA"/>
</dbReference>
<dbReference type="Pfam" id="PF19515">
    <property type="entry name" value="DUF6048"/>
    <property type="match status" value="1"/>
</dbReference>
<name>A0ABY6M2N6_9FLAO</name>
<evidence type="ECO:0000313" key="2">
    <source>
        <dbReference type="EMBL" id="UYW01690.1"/>
    </source>
</evidence>
<organism evidence="2 3">
    <name type="scientific">Flavobacterium agricola</name>
    <dbReference type="NCBI Taxonomy" id="2870839"/>
    <lineage>
        <taxon>Bacteria</taxon>
        <taxon>Pseudomonadati</taxon>
        <taxon>Bacteroidota</taxon>
        <taxon>Flavobacteriia</taxon>
        <taxon>Flavobacteriales</taxon>
        <taxon>Flavobacteriaceae</taxon>
        <taxon>Flavobacterium</taxon>
    </lineage>
</organism>
<sequence length="233" mass="26796">MKYILKYCFSLFLLGTTLGSFAQENDANTDPKTMRYAKPYGLRLGVDLNRLAKNLYEEKYKGFAVTGDYRINTNLYVAAELGMEDKYNQTDPLTYTTSGEFIKLGIDYNVYKNWLDMNNMIYVGGRLAYSTFKQNLESYTIRDTNHYFESITFPGQEFKGLNATWVEFVAGVKAEVLNNLYLGFSAQLNFLVSDTKIDNFENLYIPGYNKKYSGNVGVGFNYTISYLIPLYKK</sequence>
<keyword evidence="3" id="KW-1185">Reference proteome</keyword>
<dbReference type="Proteomes" id="UP001163328">
    <property type="component" value="Chromosome"/>
</dbReference>
<reference evidence="2" key="1">
    <citation type="submission" date="2021-08" db="EMBL/GenBank/DDBJ databases">
        <title>Flavobacterium sp. strain CC-SYL302.</title>
        <authorList>
            <person name="Lin S.-Y."/>
            <person name="Lee T.-H."/>
            <person name="Young C.-C."/>
        </authorList>
    </citation>
    <scope>NUCLEOTIDE SEQUENCE</scope>
    <source>
        <strain evidence="2">CC-SYL302</strain>
    </source>
</reference>
<protein>
    <submittedName>
        <fullName evidence="2">DUF6048 family protein</fullName>
    </submittedName>
</protein>
<dbReference type="RefSeq" id="WP_264434162.1">
    <property type="nucleotide sequence ID" value="NZ_CP081495.1"/>
</dbReference>
<dbReference type="InterPro" id="IPR046111">
    <property type="entry name" value="DUF6048"/>
</dbReference>
<gene>
    <name evidence="2" type="ORF">K5I29_01825</name>
</gene>
<accession>A0ABY6M2N6</accession>